<name>A0A7J7P4E9_9MAGN</name>
<evidence type="ECO:0000256" key="1">
    <source>
        <dbReference type="SAM" id="MobiDB-lite"/>
    </source>
</evidence>
<gene>
    <name evidence="2" type="ORF">GIB67_040812</name>
</gene>
<comment type="caution">
    <text evidence="2">The sequence shown here is derived from an EMBL/GenBank/DDBJ whole genome shotgun (WGS) entry which is preliminary data.</text>
</comment>
<proteinExistence type="predicted"/>
<protein>
    <recommendedName>
        <fullName evidence="4">F-box domain-containing protein</fullName>
    </recommendedName>
</protein>
<dbReference type="Proteomes" id="UP000541444">
    <property type="component" value="Unassembled WGS sequence"/>
</dbReference>
<feature type="compositionally biased region" description="Polar residues" evidence="1">
    <location>
        <begin position="1"/>
        <end position="10"/>
    </location>
</feature>
<accession>A0A7J7P4E9</accession>
<dbReference type="InterPro" id="IPR045286">
    <property type="entry name" value="FBS1-like"/>
</dbReference>
<dbReference type="PANTHER" id="PTHR34049">
    <property type="entry name" value="F-BOX PROTEIN SKIP27"/>
    <property type="match status" value="1"/>
</dbReference>
<sequence length="253" mass="29046">MVRFTPNNKESMAGKQRKSYRKKYVKPGALASQLRTTRATNSNPNPNPNAITNKNRLLIFDSPIHRAPPVLHSTPKPLPTTPRSRLYHRLSDSPLESLPMDLLVKILCHLHHDQLRPVFHVSEKLRKAVILARQFHFNYTTPDRTRQEMLRTKTPLPNEHWPFISKGNGRVIRCPSPHTPKAPRQPPRPHSRYKASDAEVRQITTVLFRESAFPQRCILPPGLPKSVCKSFPSNRALFCEDELCQAVSQNKLR</sequence>
<dbReference type="AlphaFoldDB" id="A0A7J7P4E9"/>
<organism evidence="2 3">
    <name type="scientific">Kingdonia uniflora</name>
    <dbReference type="NCBI Taxonomy" id="39325"/>
    <lineage>
        <taxon>Eukaryota</taxon>
        <taxon>Viridiplantae</taxon>
        <taxon>Streptophyta</taxon>
        <taxon>Embryophyta</taxon>
        <taxon>Tracheophyta</taxon>
        <taxon>Spermatophyta</taxon>
        <taxon>Magnoliopsida</taxon>
        <taxon>Ranunculales</taxon>
        <taxon>Circaeasteraceae</taxon>
        <taxon>Kingdonia</taxon>
    </lineage>
</organism>
<evidence type="ECO:0008006" key="4">
    <source>
        <dbReference type="Google" id="ProtNLM"/>
    </source>
</evidence>
<evidence type="ECO:0000313" key="2">
    <source>
        <dbReference type="EMBL" id="KAF6174319.1"/>
    </source>
</evidence>
<dbReference type="PANTHER" id="PTHR34049:SF2">
    <property type="entry name" value="F-BOX DOMAIN CONTAINING PROTEIN, EXPRESSED"/>
    <property type="match status" value="1"/>
</dbReference>
<feature type="region of interest" description="Disordered" evidence="1">
    <location>
        <begin position="1"/>
        <end position="23"/>
    </location>
</feature>
<reference evidence="2 3" key="1">
    <citation type="journal article" date="2020" name="IScience">
        <title>Genome Sequencing of the Endangered Kingdonia uniflora (Circaeasteraceae, Ranunculales) Reveals Potential Mechanisms of Evolutionary Specialization.</title>
        <authorList>
            <person name="Sun Y."/>
            <person name="Deng T."/>
            <person name="Zhang A."/>
            <person name="Moore M.J."/>
            <person name="Landis J.B."/>
            <person name="Lin N."/>
            <person name="Zhang H."/>
            <person name="Zhang X."/>
            <person name="Huang J."/>
            <person name="Zhang X."/>
            <person name="Sun H."/>
            <person name="Wang H."/>
        </authorList>
    </citation>
    <scope>NUCLEOTIDE SEQUENCE [LARGE SCALE GENOMIC DNA]</scope>
    <source>
        <strain evidence="2">TB1705</strain>
        <tissue evidence="2">Leaf</tissue>
    </source>
</reference>
<dbReference type="OrthoDB" id="514005at2759"/>
<evidence type="ECO:0000313" key="3">
    <source>
        <dbReference type="Proteomes" id="UP000541444"/>
    </source>
</evidence>
<feature type="region of interest" description="Disordered" evidence="1">
    <location>
        <begin position="174"/>
        <end position="196"/>
    </location>
</feature>
<dbReference type="EMBL" id="JACGCM010000276">
    <property type="protein sequence ID" value="KAF6174319.1"/>
    <property type="molecule type" value="Genomic_DNA"/>
</dbReference>
<feature type="compositionally biased region" description="Pro residues" evidence="1">
    <location>
        <begin position="177"/>
        <end position="186"/>
    </location>
</feature>
<keyword evidence="3" id="KW-1185">Reference proteome</keyword>